<gene>
    <name evidence="11" type="ORF">GBAR_LOCUS14382</name>
</gene>
<keyword evidence="12" id="KW-1185">Reference proteome</keyword>
<evidence type="ECO:0000256" key="6">
    <source>
        <dbReference type="ARBA" id="ARBA00036820"/>
    </source>
</evidence>
<dbReference type="InterPro" id="IPR050249">
    <property type="entry name" value="Pseudomonas-type_ThrB"/>
</dbReference>
<evidence type="ECO:0000256" key="5">
    <source>
        <dbReference type="ARBA" id="ARBA00022777"/>
    </source>
</evidence>
<dbReference type="AlphaFoldDB" id="A0AA35WPW7"/>
<evidence type="ECO:0000256" key="9">
    <source>
        <dbReference type="ARBA" id="ARBA00040505"/>
    </source>
</evidence>
<keyword evidence="3" id="KW-0963">Cytoplasm</keyword>
<accession>A0AA35WPW7</accession>
<comment type="function">
    <text evidence="7">Catalyzes the GTP-dependent phosphorylation of 5-hydroxy-L-lysine.</text>
</comment>
<dbReference type="InterPro" id="IPR011009">
    <property type="entry name" value="Kinase-like_dom_sf"/>
</dbReference>
<keyword evidence="4" id="KW-0808">Transferase</keyword>
<evidence type="ECO:0000256" key="4">
    <source>
        <dbReference type="ARBA" id="ARBA00022679"/>
    </source>
</evidence>
<evidence type="ECO:0000256" key="7">
    <source>
        <dbReference type="ARBA" id="ARBA00037368"/>
    </source>
</evidence>
<dbReference type="EMBL" id="CASHTH010002098">
    <property type="protein sequence ID" value="CAI8024821.1"/>
    <property type="molecule type" value="Genomic_DNA"/>
</dbReference>
<dbReference type="Gene3D" id="3.90.1200.10">
    <property type="match status" value="1"/>
</dbReference>
<comment type="catalytic activity">
    <reaction evidence="6">
        <text>(5R)-5-hydroxy-L-lysine + GTP = (5R)-5-phosphooxy-L-lysine + GDP + H(+)</text>
        <dbReference type="Rhea" id="RHEA:19049"/>
        <dbReference type="ChEBI" id="CHEBI:15378"/>
        <dbReference type="ChEBI" id="CHEBI:37565"/>
        <dbReference type="ChEBI" id="CHEBI:57882"/>
        <dbReference type="ChEBI" id="CHEBI:58189"/>
        <dbReference type="ChEBI" id="CHEBI:58357"/>
        <dbReference type="EC" id="2.7.1.81"/>
    </reaction>
</comment>
<keyword evidence="5 11" id="KW-0418">Kinase</keyword>
<dbReference type="Pfam" id="PF01636">
    <property type="entry name" value="APH"/>
    <property type="match status" value="1"/>
</dbReference>
<evidence type="ECO:0000256" key="8">
    <source>
        <dbReference type="ARBA" id="ARBA00038873"/>
    </source>
</evidence>
<name>A0AA35WPW7_GEOBA</name>
<comment type="similarity">
    <text evidence="2">Belongs to the aminoglycoside phosphotransferase family.</text>
</comment>
<dbReference type="SUPFAM" id="SSF56112">
    <property type="entry name" value="Protein kinase-like (PK-like)"/>
    <property type="match status" value="1"/>
</dbReference>
<dbReference type="PANTHER" id="PTHR21064">
    <property type="entry name" value="AMINOGLYCOSIDE PHOSPHOTRANSFERASE DOMAIN-CONTAINING PROTEIN-RELATED"/>
    <property type="match status" value="1"/>
</dbReference>
<evidence type="ECO:0000256" key="1">
    <source>
        <dbReference type="ARBA" id="ARBA00004496"/>
    </source>
</evidence>
<evidence type="ECO:0000259" key="10">
    <source>
        <dbReference type="Pfam" id="PF01636"/>
    </source>
</evidence>
<dbReference type="InterPro" id="IPR002575">
    <property type="entry name" value="Aminoglycoside_PTrfase"/>
</dbReference>
<comment type="caution">
    <text evidence="11">The sequence shown here is derived from an EMBL/GenBank/DDBJ whole genome shotgun (WGS) entry which is preliminary data.</text>
</comment>
<comment type="subcellular location">
    <subcellularLocation>
        <location evidence="1">Cytoplasm</location>
    </subcellularLocation>
</comment>
<dbReference type="GO" id="GO:0005737">
    <property type="term" value="C:cytoplasm"/>
    <property type="evidence" value="ECO:0007669"/>
    <property type="project" value="UniProtKB-SubCell"/>
</dbReference>
<evidence type="ECO:0000256" key="2">
    <source>
        <dbReference type="ARBA" id="ARBA00006219"/>
    </source>
</evidence>
<dbReference type="Proteomes" id="UP001174909">
    <property type="component" value="Unassembled WGS sequence"/>
</dbReference>
<dbReference type="PANTHER" id="PTHR21064:SF1">
    <property type="entry name" value="HYDROXYLYSINE KINASE"/>
    <property type="match status" value="1"/>
</dbReference>
<dbReference type="GO" id="GO:0047992">
    <property type="term" value="F:hydroxylysine kinase activity"/>
    <property type="evidence" value="ECO:0007669"/>
    <property type="project" value="UniProtKB-EC"/>
</dbReference>
<evidence type="ECO:0000313" key="11">
    <source>
        <dbReference type="EMBL" id="CAI8024821.1"/>
    </source>
</evidence>
<feature type="domain" description="Aminoglycoside phosphotransferase" evidence="10">
    <location>
        <begin position="63"/>
        <end position="301"/>
    </location>
</feature>
<protein>
    <recommendedName>
        <fullName evidence="9">Hydroxylysine kinase</fullName>
        <ecNumber evidence="8">2.7.1.81</ecNumber>
    </recommendedName>
</protein>
<sequence>MSGAERRPPSVSFETALRILRGTFHFEDVLQSSFKELPCYDDRHFYFEGRLIPTAQRRDTDDGTAGKFERFVLRTSNLMFPAGLVEGLNAVMLHLSSRGINCSRPIASRVGRYMEMIPGKEISQTGHYPQEYPVRVLRFVSGTLMSELDAECLTPTFLYSVGRFAGKVDATLQDFSHPAIEDFVNECWDLQHFSCLKKYISSLSEKKKIAMANSVMKLYEEKIEPMLPSMKKGVIHGDLNGKNIIVQQSENSTAIVGLIDFGDCVHSYYLFELAILVAHTMMSLSHNNRMELVAPVIKGYIDEFPLTQEELQCLYYAVLAILCTTGVKGEHVYATEPENMHMQHYIPHAWKLLSQLLHMSKDSVEALWNITTVEPCFV</sequence>
<evidence type="ECO:0000256" key="3">
    <source>
        <dbReference type="ARBA" id="ARBA00022490"/>
    </source>
</evidence>
<proteinExistence type="inferred from homology"/>
<feature type="non-terminal residue" evidence="11">
    <location>
        <position position="378"/>
    </location>
</feature>
<reference evidence="11" key="1">
    <citation type="submission" date="2023-03" db="EMBL/GenBank/DDBJ databases">
        <authorList>
            <person name="Steffen K."/>
            <person name="Cardenas P."/>
        </authorList>
    </citation>
    <scope>NUCLEOTIDE SEQUENCE</scope>
</reference>
<dbReference type="EC" id="2.7.1.81" evidence="8"/>
<organism evidence="11 12">
    <name type="scientific">Geodia barretti</name>
    <name type="common">Barrett's horny sponge</name>
    <dbReference type="NCBI Taxonomy" id="519541"/>
    <lineage>
        <taxon>Eukaryota</taxon>
        <taxon>Metazoa</taxon>
        <taxon>Porifera</taxon>
        <taxon>Demospongiae</taxon>
        <taxon>Heteroscleromorpha</taxon>
        <taxon>Tetractinellida</taxon>
        <taxon>Astrophorina</taxon>
        <taxon>Geodiidae</taxon>
        <taxon>Geodia</taxon>
    </lineage>
</organism>
<evidence type="ECO:0000313" key="12">
    <source>
        <dbReference type="Proteomes" id="UP001174909"/>
    </source>
</evidence>